<protein>
    <recommendedName>
        <fullName evidence="4">VanZ family protein</fullName>
    </recommendedName>
</protein>
<reference evidence="2 3" key="1">
    <citation type="submission" date="2023-10" db="EMBL/GenBank/DDBJ databases">
        <title>Draft Genome Sequence of Bacillus thuringiensis serovar. toumanoffi 4059: Identification of a Novel Cry Protein Candidate.</title>
        <authorList>
            <person name="Murdoch R.W."/>
            <person name="Gemler B."/>
            <person name="Heater B.S."/>
        </authorList>
    </citation>
    <scope>NUCLEOTIDE SEQUENCE [LARGE SCALE GENOMIC DNA]</scope>
    <source>
        <strain evidence="2 3">4059</strain>
    </source>
</reference>
<dbReference type="Proteomes" id="UP001272716">
    <property type="component" value="Unassembled WGS sequence"/>
</dbReference>
<comment type="caution">
    <text evidence="2">The sequence shown here is derived from an EMBL/GenBank/DDBJ whole genome shotgun (WGS) entry which is preliminary data.</text>
</comment>
<organism evidence="2 3">
    <name type="scientific">Bacillus thuringiensis serovar toumanoffi</name>
    <dbReference type="NCBI Taxonomy" id="180862"/>
    <lineage>
        <taxon>Bacteria</taxon>
        <taxon>Bacillati</taxon>
        <taxon>Bacillota</taxon>
        <taxon>Bacilli</taxon>
        <taxon>Bacillales</taxon>
        <taxon>Bacillaceae</taxon>
        <taxon>Bacillus</taxon>
        <taxon>Bacillus cereus group</taxon>
    </lineage>
</organism>
<evidence type="ECO:0000313" key="3">
    <source>
        <dbReference type="Proteomes" id="UP001272716"/>
    </source>
</evidence>
<dbReference type="AlphaFoldDB" id="A0ABD5IAE6"/>
<proteinExistence type="predicted"/>
<evidence type="ECO:0000256" key="1">
    <source>
        <dbReference type="SAM" id="Phobius"/>
    </source>
</evidence>
<evidence type="ECO:0008006" key="4">
    <source>
        <dbReference type="Google" id="ProtNLM"/>
    </source>
</evidence>
<accession>A0ABD5IAE6</accession>
<keyword evidence="1" id="KW-0812">Transmembrane</keyword>
<keyword evidence="1" id="KW-1133">Transmembrane helix</keyword>
<feature type="transmembrane region" description="Helical" evidence="1">
    <location>
        <begin position="12"/>
        <end position="37"/>
    </location>
</feature>
<sequence>MENIVQIEENPFAFIEGCINALFLVLPFWLVVFLVVYRNLF</sequence>
<keyword evidence="1" id="KW-0472">Membrane</keyword>
<name>A0ABD5IAE6_BACTU</name>
<evidence type="ECO:0000313" key="2">
    <source>
        <dbReference type="EMBL" id="MDW9214067.1"/>
    </source>
</evidence>
<gene>
    <name evidence="2" type="ORF">BTTOUR_35545</name>
</gene>
<dbReference type="EMBL" id="JAWQCK010000011">
    <property type="protein sequence ID" value="MDW9214067.1"/>
    <property type="molecule type" value="Genomic_DNA"/>
</dbReference>